<proteinExistence type="predicted"/>
<name>A0A1R1PXJ3_ZANCU</name>
<comment type="caution">
    <text evidence="7">The sequence shown here is derived from an EMBL/GenBank/DDBJ whole genome shotgun (WGS) entry which is preliminary data.</text>
</comment>
<keyword evidence="3" id="KW-0805">Transcription regulation</keyword>
<sequence>MPVLYSNKLNPGKKKRDKIIGKIPSEHIHIWNINEAQERLSSTMEISLENAVEMNDTWEGTNQVTPSLKEAVPLQVYKGSVSRNTASRNTISHSTHDAGHTRNPKRGPYCDALTSHKNLELLNKTAPKVRVLNTNIYMNCDARELESKGTPLPALANDDYLALEESGPRKKARERIDDTCCSETIYPTTSMFIQNPDAMQSRNIIEKTLSNPQTVGKHYHSACSFRDSNPTQKRCSVMNICNIISTDVEEIKDNLEMCICQDSVDNSNKDIFISKVDIRNTNNYGLEGDFKYECIEDVQSSTSNKPNGIYNSIYKNAGMIHSTDLKPTKIKRDPFGLHDAHEYVLINTVSYRSLDIGEYDCNIGVETNVYRELIKEALPHLQIGSTMLMLPTRISHFMKNLESNRVPLYMLYSLVLVGSRYIPRYSATKYLDDDKLSAIADRVEKYLSKRFDKPRLNHIWCRLLLGTYYELIGKGSRLEKNVEMALSAAILMKLNNIDSSERFKNLKPFDNGYLETEFKRRIWWTVFLKRSFVYKSLSERFYGDMKDIFLKLPANDYFWTNSSMATHSSSTLKASEPSLKLCKASELNRGSNGCLITLRCKLAKIQNSVCNFVNKRQSLLKKDMDKDYFLFNMLIDQLQQFTTEVENFINGSLKKAMHYRNLSYFLTNSIEVQTLLVNVATLQIKVREVCTMLYISEIAHYKALMFKPQRVKDAKKICIENAVQTVKLCKWWWSNLPVEYFDGDLCSAVTKCGFVLLNALFVTDYPTAHKNIKKASFILKMTNEATFASPYLKVVGNILKYVFKVKRYFHKKNSMHKTIPFPLLNTAVSKKDVYPWFLPLTSTLLSHFYCAVSFSSTLNKNFLLSYYLDLKPIDLFDAGNETYLNMFSGFDEMKLDIYSFAEYASENCKSEPISSRFYSDALEEWEFLMKTFESLSKKNHLGNTYQKNLKNKLVSFVESISFNNTVFRIVA</sequence>
<reference evidence="8" key="1">
    <citation type="submission" date="2017-01" db="EMBL/GenBank/DDBJ databases">
        <authorList>
            <person name="Wang Y."/>
            <person name="White M."/>
            <person name="Kvist S."/>
            <person name="Moncalvo J.-M."/>
        </authorList>
    </citation>
    <scope>NUCLEOTIDE SEQUENCE [LARGE SCALE GENOMIC DNA]</scope>
    <source>
        <strain evidence="8">COL-18-3</strain>
    </source>
</reference>
<evidence type="ECO:0000313" key="8">
    <source>
        <dbReference type="Proteomes" id="UP000188320"/>
    </source>
</evidence>
<organism evidence="7 8">
    <name type="scientific">Zancudomyces culisetae</name>
    <name type="common">Gut fungus</name>
    <name type="synonym">Smittium culisetae</name>
    <dbReference type="NCBI Taxonomy" id="1213189"/>
    <lineage>
        <taxon>Eukaryota</taxon>
        <taxon>Fungi</taxon>
        <taxon>Fungi incertae sedis</taxon>
        <taxon>Zoopagomycota</taxon>
        <taxon>Kickxellomycotina</taxon>
        <taxon>Harpellomycetes</taxon>
        <taxon>Harpellales</taxon>
        <taxon>Legeriomycetaceae</taxon>
        <taxon>Zancudomyces</taxon>
    </lineage>
</organism>
<dbReference type="GO" id="GO:0005634">
    <property type="term" value="C:nucleus"/>
    <property type="evidence" value="ECO:0007669"/>
    <property type="project" value="UniProtKB-SubCell"/>
</dbReference>
<feature type="compositionally biased region" description="Polar residues" evidence="6">
    <location>
        <begin position="83"/>
        <end position="93"/>
    </location>
</feature>
<accession>A0A1R1PXJ3</accession>
<dbReference type="CDD" id="cd12148">
    <property type="entry name" value="fungal_TF_MHR"/>
    <property type="match status" value="1"/>
</dbReference>
<dbReference type="PANTHER" id="PTHR47338">
    <property type="entry name" value="ZN(II)2CYS6 TRANSCRIPTION FACTOR (EUROFUNG)-RELATED"/>
    <property type="match status" value="1"/>
</dbReference>
<dbReference type="InterPro" id="IPR050815">
    <property type="entry name" value="TF_fung"/>
</dbReference>
<keyword evidence="2" id="KW-0479">Metal-binding</keyword>
<evidence type="ECO:0000256" key="5">
    <source>
        <dbReference type="ARBA" id="ARBA00023242"/>
    </source>
</evidence>
<evidence type="ECO:0008006" key="9">
    <source>
        <dbReference type="Google" id="ProtNLM"/>
    </source>
</evidence>
<evidence type="ECO:0000256" key="1">
    <source>
        <dbReference type="ARBA" id="ARBA00004123"/>
    </source>
</evidence>
<dbReference type="AlphaFoldDB" id="A0A1R1PXJ3"/>
<dbReference type="EMBL" id="LSSK01000059">
    <property type="protein sequence ID" value="OMH85679.1"/>
    <property type="molecule type" value="Genomic_DNA"/>
</dbReference>
<keyword evidence="8" id="KW-1185">Reference proteome</keyword>
<dbReference type="PANTHER" id="PTHR47338:SF5">
    <property type="entry name" value="ZN(II)2CYS6 TRANSCRIPTION FACTOR (EUROFUNG)"/>
    <property type="match status" value="1"/>
</dbReference>
<dbReference type="GO" id="GO:0000981">
    <property type="term" value="F:DNA-binding transcription factor activity, RNA polymerase II-specific"/>
    <property type="evidence" value="ECO:0007669"/>
    <property type="project" value="InterPro"/>
</dbReference>
<keyword evidence="5" id="KW-0539">Nucleus</keyword>
<dbReference type="OrthoDB" id="5600212at2759"/>
<evidence type="ECO:0000313" key="7">
    <source>
        <dbReference type="EMBL" id="OMH85679.1"/>
    </source>
</evidence>
<evidence type="ECO:0000256" key="2">
    <source>
        <dbReference type="ARBA" id="ARBA00022723"/>
    </source>
</evidence>
<evidence type="ECO:0000256" key="3">
    <source>
        <dbReference type="ARBA" id="ARBA00023015"/>
    </source>
</evidence>
<gene>
    <name evidence="7" type="ORF">AX774_g758</name>
</gene>
<protein>
    <recommendedName>
        <fullName evidence="9">Transcription factor domain-containing protein</fullName>
    </recommendedName>
</protein>
<evidence type="ECO:0000256" key="4">
    <source>
        <dbReference type="ARBA" id="ARBA00023163"/>
    </source>
</evidence>
<evidence type="ECO:0000256" key="6">
    <source>
        <dbReference type="SAM" id="MobiDB-lite"/>
    </source>
</evidence>
<comment type="subcellular location">
    <subcellularLocation>
        <location evidence="1">Nucleus</location>
    </subcellularLocation>
</comment>
<dbReference type="Proteomes" id="UP000188320">
    <property type="component" value="Unassembled WGS sequence"/>
</dbReference>
<feature type="region of interest" description="Disordered" evidence="6">
    <location>
        <begin position="83"/>
        <end position="106"/>
    </location>
</feature>
<keyword evidence="4" id="KW-0804">Transcription</keyword>
<dbReference type="GO" id="GO:0046872">
    <property type="term" value="F:metal ion binding"/>
    <property type="evidence" value="ECO:0007669"/>
    <property type="project" value="UniProtKB-KW"/>
</dbReference>